<evidence type="ECO:0000313" key="3">
    <source>
        <dbReference type="Proteomes" id="UP000030671"/>
    </source>
</evidence>
<reference evidence="2 3" key="1">
    <citation type="journal article" date="2012" name="New Phytol.">
        <title>Insight into trade-off between wood decay and parasitism from the genome of a fungal forest pathogen.</title>
        <authorList>
            <person name="Olson A."/>
            <person name="Aerts A."/>
            <person name="Asiegbu F."/>
            <person name="Belbahri L."/>
            <person name="Bouzid O."/>
            <person name="Broberg A."/>
            <person name="Canback B."/>
            <person name="Coutinho P.M."/>
            <person name="Cullen D."/>
            <person name="Dalman K."/>
            <person name="Deflorio G."/>
            <person name="van Diepen L.T."/>
            <person name="Dunand C."/>
            <person name="Duplessis S."/>
            <person name="Durling M."/>
            <person name="Gonthier P."/>
            <person name="Grimwood J."/>
            <person name="Fossdal C.G."/>
            <person name="Hansson D."/>
            <person name="Henrissat B."/>
            <person name="Hietala A."/>
            <person name="Himmelstrand K."/>
            <person name="Hoffmeister D."/>
            <person name="Hogberg N."/>
            <person name="James T.Y."/>
            <person name="Karlsson M."/>
            <person name="Kohler A."/>
            <person name="Kues U."/>
            <person name="Lee Y.H."/>
            <person name="Lin Y.C."/>
            <person name="Lind M."/>
            <person name="Lindquist E."/>
            <person name="Lombard V."/>
            <person name="Lucas S."/>
            <person name="Lunden K."/>
            <person name="Morin E."/>
            <person name="Murat C."/>
            <person name="Park J."/>
            <person name="Raffaello T."/>
            <person name="Rouze P."/>
            <person name="Salamov A."/>
            <person name="Schmutz J."/>
            <person name="Solheim H."/>
            <person name="Stahlberg J."/>
            <person name="Velez H."/>
            <person name="de Vries R.P."/>
            <person name="Wiebenga A."/>
            <person name="Woodward S."/>
            <person name="Yakovlev I."/>
            <person name="Garbelotto M."/>
            <person name="Martin F."/>
            <person name="Grigoriev I.V."/>
            <person name="Stenlid J."/>
        </authorList>
    </citation>
    <scope>NUCLEOTIDE SEQUENCE [LARGE SCALE GENOMIC DNA]</scope>
    <source>
        <strain evidence="2 3">TC 32-1</strain>
    </source>
</reference>
<dbReference type="KEGG" id="hir:HETIRDRAFT_451672"/>
<dbReference type="EMBL" id="KI925458">
    <property type="protein sequence ID" value="ETW82027.1"/>
    <property type="molecule type" value="Genomic_DNA"/>
</dbReference>
<gene>
    <name evidence="2" type="ORF">HETIRDRAFT_451672</name>
</gene>
<keyword evidence="3" id="KW-1185">Reference proteome</keyword>
<protein>
    <submittedName>
        <fullName evidence="2">Uncharacterized protein</fullName>
    </submittedName>
</protein>
<evidence type="ECO:0000256" key="1">
    <source>
        <dbReference type="SAM" id="MobiDB-lite"/>
    </source>
</evidence>
<feature type="compositionally biased region" description="Polar residues" evidence="1">
    <location>
        <begin position="57"/>
        <end position="67"/>
    </location>
</feature>
<dbReference type="Proteomes" id="UP000030671">
    <property type="component" value="Unassembled WGS sequence"/>
</dbReference>
<feature type="compositionally biased region" description="Basic and acidic residues" evidence="1">
    <location>
        <begin position="70"/>
        <end position="80"/>
    </location>
</feature>
<feature type="compositionally biased region" description="Basic and acidic residues" evidence="1">
    <location>
        <begin position="180"/>
        <end position="200"/>
    </location>
</feature>
<dbReference type="AlphaFoldDB" id="W4K872"/>
<proteinExistence type="predicted"/>
<dbReference type="RefSeq" id="XP_009546606.1">
    <property type="nucleotide sequence ID" value="XM_009548311.1"/>
</dbReference>
<dbReference type="GeneID" id="20676183"/>
<dbReference type="HOGENOM" id="CLU_1366404_0_0_1"/>
<evidence type="ECO:0000313" key="2">
    <source>
        <dbReference type="EMBL" id="ETW82027.1"/>
    </source>
</evidence>
<sequence>MIANLSLSRDPLARPNVSRPPPSSEHSPSRWTSDGRQPQVARTSSRMSSRTRMRSSDPSTLIHSVLSSFPHDDNTSQNTRHEAPLCLGPQKFYLCTRASLLRSLTLHSLSRSDAHTDPQPGAIFETIEKALAAGNRRRQLSLVVEGPKPAPHLPTQHPASRALHIPFESLGPRNPPPASDVDRSDQLGRSIEPHAFDACA</sequence>
<feature type="region of interest" description="Disordered" evidence="1">
    <location>
        <begin position="166"/>
        <end position="200"/>
    </location>
</feature>
<name>W4K872_HETIT</name>
<dbReference type="InParanoid" id="W4K872"/>
<accession>W4K872</accession>
<feature type="region of interest" description="Disordered" evidence="1">
    <location>
        <begin position="1"/>
        <end position="80"/>
    </location>
</feature>
<organism evidence="2 3">
    <name type="scientific">Heterobasidion irregulare (strain TC 32-1)</name>
    <dbReference type="NCBI Taxonomy" id="747525"/>
    <lineage>
        <taxon>Eukaryota</taxon>
        <taxon>Fungi</taxon>
        <taxon>Dikarya</taxon>
        <taxon>Basidiomycota</taxon>
        <taxon>Agaricomycotina</taxon>
        <taxon>Agaricomycetes</taxon>
        <taxon>Russulales</taxon>
        <taxon>Bondarzewiaceae</taxon>
        <taxon>Heterobasidion</taxon>
        <taxon>Heterobasidion annosum species complex</taxon>
    </lineage>
</organism>